<dbReference type="Proteomes" id="UP000214596">
    <property type="component" value="Unassembled WGS sequence"/>
</dbReference>
<evidence type="ECO:0000313" key="2">
    <source>
        <dbReference type="Proteomes" id="UP000214596"/>
    </source>
</evidence>
<evidence type="ECO:0000313" key="1">
    <source>
        <dbReference type="EMBL" id="OXE30137.1"/>
    </source>
</evidence>
<proteinExistence type="predicted"/>
<reference evidence="1 2" key="1">
    <citation type="journal article" date="2017" name="Appl. Environ. Microbiol.">
        <title>Parallel evolution of two clades of a major Atlantic endemic Vibrio parahaemolyticus pathogen lineage by independent acquisition of related pathogenicity islands.</title>
        <authorList>
            <person name="Xu F."/>
            <person name="Gonzalez-Escalona N."/>
            <person name="Drees K.P."/>
            <person name="Sebra R.P."/>
            <person name="Cooper V.S."/>
            <person name="Jones S.H."/>
            <person name="Whistler C.A."/>
        </authorList>
    </citation>
    <scope>NUCLEOTIDE SEQUENCE [LARGE SCALE GENOMIC DNA]</scope>
    <source>
        <strain evidence="1 2">MAVP-3</strain>
    </source>
</reference>
<comment type="caution">
    <text evidence="1">The sequence shown here is derived from an EMBL/GenBank/DDBJ whole genome shotgun (WGS) entry which is preliminary data.</text>
</comment>
<dbReference type="EMBL" id="NIXT01002522">
    <property type="protein sequence ID" value="OXE30137.1"/>
    <property type="molecule type" value="Genomic_DNA"/>
</dbReference>
<feature type="non-terminal residue" evidence="1">
    <location>
        <position position="1"/>
    </location>
</feature>
<dbReference type="SUPFAM" id="SSF56024">
    <property type="entry name" value="Phospholipase D/nuclease"/>
    <property type="match status" value="1"/>
</dbReference>
<sequence>LKQRIIDITNIHFTDTVKARLIDKEMSNSYVPRGNRKKVRSQVAIYDYLKNIEKQTRRQKSDVSDT</sequence>
<accession>A0A227J6M1</accession>
<dbReference type="AlphaFoldDB" id="A0A227J6M1"/>
<gene>
    <name evidence="1" type="ORF">CA163_24930</name>
</gene>
<protein>
    <submittedName>
        <fullName evidence="1">Uncharacterized protein</fullName>
    </submittedName>
</protein>
<dbReference type="Gene3D" id="3.30.870.10">
    <property type="entry name" value="Endonuclease Chain A"/>
    <property type="match status" value="1"/>
</dbReference>
<organism evidence="1 2">
    <name type="scientific">Vibrio parahaemolyticus</name>
    <dbReference type="NCBI Taxonomy" id="670"/>
    <lineage>
        <taxon>Bacteria</taxon>
        <taxon>Pseudomonadati</taxon>
        <taxon>Pseudomonadota</taxon>
        <taxon>Gammaproteobacteria</taxon>
        <taxon>Vibrionales</taxon>
        <taxon>Vibrionaceae</taxon>
        <taxon>Vibrio</taxon>
    </lineage>
</organism>
<name>A0A227J6M1_VIBPH</name>